<evidence type="ECO:0000256" key="5">
    <source>
        <dbReference type="ARBA" id="ARBA00022704"/>
    </source>
</evidence>
<comment type="similarity">
    <text evidence="2">Belongs to the cystatin family.</text>
</comment>
<dbReference type="InterPro" id="IPR046350">
    <property type="entry name" value="Cystatin_sf"/>
</dbReference>
<dbReference type="FunFam" id="3.10.450.10:FF:000001">
    <property type="entry name" value="Cystatin-A"/>
    <property type="match status" value="1"/>
</dbReference>
<sequence length="102" mass="11314">MENQVMCGGWSGTKDATEETQKICDAVNDQVEKETSINYAVYKAVKFREQVVAGRKLTVKVFVGEEDYIHLGVFQQLNCYGGNVELHGVEVGKTKDAPLCII</sequence>
<dbReference type="GO" id="GO:0071220">
    <property type="term" value="P:cellular response to bacterial lipoprotein"/>
    <property type="evidence" value="ECO:0007669"/>
    <property type="project" value="UniProtKB-ARBA"/>
</dbReference>
<dbReference type="SUPFAM" id="SSF54403">
    <property type="entry name" value="Cystatin/monellin"/>
    <property type="match status" value="1"/>
</dbReference>
<comment type="caution">
    <text evidence="10">The sequence shown here is derived from an EMBL/GenBank/DDBJ whole genome shotgun (WGS) entry which is preliminary data.</text>
</comment>
<gene>
    <name evidence="10" type="ORF">KUDE01_031683</name>
</gene>
<dbReference type="PANTHER" id="PTHR11414">
    <property type="entry name" value="CYSTATIN FAMILY MEMBER"/>
    <property type="match status" value="1"/>
</dbReference>
<evidence type="ECO:0000256" key="2">
    <source>
        <dbReference type="ARBA" id="ARBA00009403"/>
    </source>
</evidence>
<dbReference type="AlphaFoldDB" id="A0AAD9BN25"/>
<keyword evidence="11" id="KW-1185">Reference proteome</keyword>
<protein>
    <recommendedName>
        <fullName evidence="7">Cystatin-B</fullName>
    </recommendedName>
    <alternativeName>
        <fullName evidence="8">Stefin-B</fullName>
    </alternativeName>
</protein>
<dbReference type="GO" id="GO:0004869">
    <property type="term" value="F:cysteine-type endopeptidase inhibitor activity"/>
    <property type="evidence" value="ECO:0007669"/>
    <property type="project" value="UniProtKB-KW"/>
</dbReference>
<keyword evidence="5" id="KW-0789">Thiol protease inhibitor</keyword>
<evidence type="ECO:0000259" key="9">
    <source>
        <dbReference type="Pfam" id="PF00031"/>
    </source>
</evidence>
<keyword evidence="4" id="KW-0646">Protease inhibitor</keyword>
<dbReference type="Proteomes" id="UP001228049">
    <property type="component" value="Unassembled WGS sequence"/>
</dbReference>
<organism evidence="10 11">
    <name type="scientific">Dissostichus eleginoides</name>
    <name type="common">Patagonian toothfish</name>
    <name type="synonym">Dissostichus amissus</name>
    <dbReference type="NCBI Taxonomy" id="100907"/>
    <lineage>
        <taxon>Eukaryota</taxon>
        <taxon>Metazoa</taxon>
        <taxon>Chordata</taxon>
        <taxon>Craniata</taxon>
        <taxon>Vertebrata</taxon>
        <taxon>Euteleostomi</taxon>
        <taxon>Actinopterygii</taxon>
        <taxon>Neopterygii</taxon>
        <taxon>Teleostei</taxon>
        <taxon>Neoteleostei</taxon>
        <taxon>Acanthomorphata</taxon>
        <taxon>Eupercaria</taxon>
        <taxon>Perciformes</taxon>
        <taxon>Notothenioidei</taxon>
        <taxon>Nototheniidae</taxon>
        <taxon>Dissostichus</taxon>
    </lineage>
</organism>
<dbReference type="InterPro" id="IPR000010">
    <property type="entry name" value="Cystatin_dom"/>
</dbReference>
<evidence type="ECO:0000313" key="11">
    <source>
        <dbReference type="Proteomes" id="UP001228049"/>
    </source>
</evidence>
<proteinExistence type="inferred from homology"/>
<dbReference type="InterPro" id="IPR001713">
    <property type="entry name" value="Prot_inh_stefin"/>
</dbReference>
<dbReference type="PANTHER" id="PTHR11414:SF21">
    <property type="entry name" value="CYSTATIN 14A, TANDEM DUPLICATE 1-RELATED"/>
    <property type="match status" value="1"/>
</dbReference>
<evidence type="ECO:0000313" key="10">
    <source>
        <dbReference type="EMBL" id="KAK1885489.1"/>
    </source>
</evidence>
<accession>A0AAD9BN25</accession>
<feature type="domain" description="Cystatin" evidence="9">
    <location>
        <begin position="8"/>
        <end position="95"/>
    </location>
</feature>
<dbReference type="EMBL" id="JASDAP010000021">
    <property type="protein sequence ID" value="KAK1885489.1"/>
    <property type="molecule type" value="Genomic_DNA"/>
</dbReference>
<dbReference type="PRINTS" id="PR00295">
    <property type="entry name" value="STEFINA"/>
</dbReference>
<name>A0AAD9BN25_DISEL</name>
<evidence type="ECO:0000256" key="1">
    <source>
        <dbReference type="ARBA" id="ARBA00004496"/>
    </source>
</evidence>
<comment type="subcellular location">
    <subcellularLocation>
        <location evidence="1">Cytoplasm</location>
    </subcellularLocation>
</comment>
<evidence type="ECO:0000256" key="8">
    <source>
        <dbReference type="ARBA" id="ARBA00041437"/>
    </source>
</evidence>
<dbReference type="GO" id="GO:0005829">
    <property type="term" value="C:cytosol"/>
    <property type="evidence" value="ECO:0007669"/>
    <property type="project" value="TreeGrafter"/>
</dbReference>
<evidence type="ECO:0000256" key="6">
    <source>
        <dbReference type="ARBA" id="ARBA00022859"/>
    </source>
</evidence>
<evidence type="ECO:0000256" key="7">
    <source>
        <dbReference type="ARBA" id="ARBA00040677"/>
    </source>
</evidence>
<dbReference type="GO" id="GO:0002376">
    <property type="term" value="P:immune system process"/>
    <property type="evidence" value="ECO:0007669"/>
    <property type="project" value="UniProtKB-KW"/>
</dbReference>
<reference evidence="10" key="1">
    <citation type="submission" date="2023-04" db="EMBL/GenBank/DDBJ databases">
        <title>Chromosome-level genome of Chaenocephalus aceratus.</title>
        <authorList>
            <person name="Park H."/>
        </authorList>
    </citation>
    <scope>NUCLEOTIDE SEQUENCE</scope>
    <source>
        <strain evidence="10">DE</strain>
        <tissue evidence="10">Muscle</tissue>
    </source>
</reference>
<evidence type="ECO:0000256" key="3">
    <source>
        <dbReference type="ARBA" id="ARBA00022490"/>
    </source>
</evidence>
<evidence type="ECO:0000256" key="4">
    <source>
        <dbReference type="ARBA" id="ARBA00022690"/>
    </source>
</evidence>
<keyword evidence="6" id="KW-0391">Immunity</keyword>
<dbReference type="Gene3D" id="3.10.450.10">
    <property type="match status" value="1"/>
</dbReference>
<keyword evidence="3" id="KW-0963">Cytoplasm</keyword>
<dbReference type="Pfam" id="PF00031">
    <property type="entry name" value="Cystatin"/>
    <property type="match status" value="1"/>
</dbReference>